<dbReference type="EMBL" id="KN825381">
    <property type="protein sequence ID" value="KIK91499.1"/>
    <property type="molecule type" value="Genomic_DNA"/>
</dbReference>
<reference evidence="1 2" key="1">
    <citation type="submission" date="2014-04" db="EMBL/GenBank/DDBJ databases">
        <authorList>
            <consortium name="DOE Joint Genome Institute"/>
            <person name="Kuo A."/>
            <person name="Kohler A."/>
            <person name="Jargeat P."/>
            <person name="Nagy L.G."/>
            <person name="Floudas D."/>
            <person name="Copeland A."/>
            <person name="Barry K.W."/>
            <person name="Cichocki N."/>
            <person name="Veneault-Fourrey C."/>
            <person name="LaButti K."/>
            <person name="Lindquist E.A."/>
            <person name="Lipzen A."/>
            <person name="Lundell T."/>
            <person name="Morin E."/>
            <person name="Murat C."/>
            <person name="Sun H."/>
            <person name="Tunlid A."/>
            <person name="Henrissat B."/>
            <person name="Grigoriev I.V."/>
            <person name="Hibbett D.S."/>
            <person name="Martin F."/>
            <person name="Nordberg H.P."/>
            <person name="Cantor M.N."/>
            <person name="Hua S.X."/>
        </authorList>
    </citation>
    <scope>NUCLEOTIDE SEQUENCE [LARGE SCALE GENOMIC DNA]</scope>
    <source>
        <strain evidence="1 2">Ve08.2h10</strain>
    </source>
</reference>
<gene>
    <name evidence="1" type="ORF">PAXRUDRAFT_627523</name>
</gene>
<sequence length="125" mass="14085">MNGSLEFYRVLPRCQDTHDLPFLLTTKALNRPRLCCLVYAARHLDLPSRTTRLQLLPRSARTLETPGNSTKVTVVVIKAFHRCGHTFCIPPIISHGNQFPMIESSSRRWYSAVINGRGVALIGLQ</sequence>
<protein>
    <submittedName>
        <fullName evidence="1">Uncharacterized protein</fullName>
    </submittedName>
</protein>
<dbReference type="InParanoid" id="A0A0D0DY84"/>
<evidence type="ECO:0000313" key="2">
    <source>
        <dbReference type="Proteomes" id="UP000054538"/>
    </source>
</evidence>
<keyword evidence="2" id="KW-1185">Reference proteome</keyword>
<reference evidence="2" key="2">
    <citation type="submission" date="2015-01" db="EMBL/GenBank/DDBJ databases">
        <title>Evolutionary Origins and Diversification of the Mycorrhizal Mutualists.</title>
        <authorList>
            <consortium name="DOE Joint Genome Institute"/>
            <consortium name="Mycorrhizal Genomics Consortium"/>
            <person name="Kohler A."/>
            <person name="Kuo A."/>
            <person name="Nagy L.G."/>
            <person name="Floudas D."/>
            <person name="Copeland A."/>
            <person name="Barry K.W."/>
            <person name="Cichocki N."/>
            <person name="Veneault-Fourrey C."/>
            <person name="LaButti K."/>
            <person name="Lindquist E.A."/>
            <person name="Lipzen A."/>
            <person name="Lundell T."/>
            <person name="Morin E."/>
            <person name="Murat C."/>
            <person name="Riley R."/>
            <person name="Ohm R."/>
            <person name="Sun H."/>
            <person name="Tunlid A."/>
            <person name="Henrissat B."/>
            <person name="Grigoriev I.V."/>
            <person name="Hibbett D.S."/>
            <person name="Martin F."/>
        </authorList>
    </citation>
    <scope>NUCLEOTIDE SEQUENCE [LARGE SCALE GENOMIC DNA]</scope>
    <source>
        <strain evidence="2">Ve08.2h10</strain>
    </source>
</reference>
<dbReference type="Proteomes" id="UP000054538">
    <property type="component" value="Unassembled WGS sequence"/>
</dbReference>
<organism evidence="1 2">
    <name type="scientific">Paxillus rubicundulus Ve08.2h10</name>
    <dbReference type="NCBI Taxonomy" id="930991"/>
    <lineage>
        <taxon>Eukaryota</taxon>
        <taxon>Fungi</taxon>
        <taxon>Dikarya</taxon>
        <taxon>Basidiomycota</taxon>
        <taxon>Agaricomycotina</taxon>
        <taxon>Agaricomycetes</taxon>
        <taxon>Agaricomycetidae</taxon>
        <taxon>Boletales</taxon>
        <taxon>Paxilineae</taxon>
        <taxon>Paxillaceae</taxon>
        <taxon>Paxillus</taxon>
    </lineage>
</organism>
<dbReference type="AlphaFoldDB" id="A0A0D0DY84"/>
<proteinExistence type="predicted"/>
<name>A0A0D0DY84_9AGAM</name>
<evidence type="ECO:0000313" key="1">
    <source>
        <dbReference type="EMBL" id="KIK91499.1"/>
    </source>
</evidence>
<dbReference type="HOGENOM" id="CLU_1993361_0_0_1"/>
<accession>A0A0D0DY84</accession>